<evidence type="ECO:0000256" key="4">
    <source>
        <dbReference type="SAM" id="Phobius"/>
    </source>
</evidence>
<dbReference type="SMART" id="SM00248">
    <property type="entry name" value="ANK"/>
    <property type="match status" value="4"/>
</dbReference>
<dbReference type="InterPro" id="IPR036770">
    <property type="entry name" value="Ankyrin_rpt-contain_sf"/>
</dbReference>
<keyword evidence="4" id="KW-1133">Transmembrane helix</keyword>
<accession>A0ABC8V569</accession>
<evidence type="ECO:0000313" key="5">
    <source>
        <dbReference type="EMBL" id="CAK9188029.1"/>
    </source>
</evidence>
<sequence>MLGALLQYLRNYVFPSRCQGIAGDPSVGDVSNSILSHFARQFVLALNRNMSKYLTVGDYSNASPEKEVGESDKFYGSGFECDRNIFEGRRLRLSLPSVIARRARELVIEWSEEEIEDNGYTPMHVAASNGDLATLRTLIETNKNECLRRDKHGGTPLHAAARRGMVEAMKVILEACPDAVKVLTVARNNCLHTAVLYNQVGAVGFLVEWLKRNRDYAHLINGKDSDGKTPLHLAVSAKQIKILEVLLTCKVVDVNAMSSGGFTALDILDVLPRDRIFDVEIGRILGQAGALRARGLANRDTNQHAALRYKRKIFIARHVVVLLMATLVLITGYQAAFPILNGTLKEDYFRNPTLDGTLQRNKQESFIMFNSIWFVGSLAVVIFLLRKFPFKPWSQISVSMLFGSYMCCIFSMSPGEAWNLLLLAIPLLLLAAAGKLFGLGRKSARI</sequence>
<dbReference type="PANTHER" id="PTHR24186:SF38">
    <property type="entry name" value="ANKYRIN REPEAT FAMILY PROTEIN"/>
    <property type="match status" value="1"/>
</dbReference>
<feature type="repeat" description="ANK" evidence="3">
    <location>
        <begin position="226"/>
        <end position="247"/>
    </location>
</feature>
<keyword evidence="2 3" id="KW-0040">ANK repeat</keyword>
<dbReference type="Proteomes" id="UP001642360">
    <property type="component" value="Unassembled WGS sequence"/>
</dbReference>
<keyword evidence="1" id="KW-0677">Repeat</keyword>
<proteinExistence type="predicted"/>
<evidence type="ECO:0000256" key="1">
    <source>
        <dbReference type="ARBA" id="ARBA00022737"/>
    </source>
</evidence>
<dbReference type="AlphaFoldDB" id="A0ABC8V569"/>
<dbReference type="InterPro" id="IPR002110">
    <property type="entry name" value="Ankyrin_rpt"/>
</dbReference>
<protein>
    <recommendedName>
        <fullName evidence="7">PGG domain-containing protein</fullName>
    </recommendedName>
</protein>
<feature type="repeat" description="ANK" evidence="3">
    <location>
        <begin position="118"/>
        <end position="150"/>
    </location>
</feature>
<feature type="transmembrane region" description="Helical" evidence="4">
    <location>
        <begin position="418"/>
        <end position="438"/>
    </location>
</feature>
<dbReference type="PANTHER" id="PTHR24186">
    <property type="entry name" value="PROTEIN PHOSPHATASE 1 REGULATORY SUBUNIT"/>
    <property type="match status" value="1"/>
</dbReference>
<evidence type="ECO:0000313" key="6">
    <source>
        <dbReference type="Proteomes" id="UP001642360"/>
    </source>
</evidence>
<feature type="repeat" description="ANK" evidence="3">
    <location>
        <begin position="152"/>
        <end position="174"/>
    </location>
</feature>
<feature type="transmembrane region" description="Helical" evidence="4">
    <location>
        <begin position="366"/>
        <end position="385"/>
    </location>
</feature>
<dbReference type="EMBL" id="CAUOFW020010279">
    <property type="protein sequence ID" value="CAK9188029.1"/>
    <property type="molecule type" value="Genomic_DNA"/>
</dbReference>
<evidence type="ECO:0000256" key="2">
    <source>
        <dbReference type="ARBA" id="ARBA00023043"/>
    </source>
</evidence>
<organism evidence="5 6">
    <name type="scientific">Ilex paraguariensis</name>
    <name type="common">yerba mate</name>
    <dbReference type="NCBI Taxonomy" id="185542"/>
    <lineage>
        <taxon>Eukaryota</taxon>
        <taxon>Viridiplantae</taxon>
        <taxon>Streptophyta</taxon>
        <taxon>Embryophyta</taxon>
        <taxon>Tracheophyta</taxon>
        <taxon>Spermatophyta</taxon>
        <taxon>Magnoliopsida</taxon>
        <taxon>eudicotyledons</taxon>
        <taxon>Gunneridae</taxon>
        <taxon>Pentapetalae</taxon>
        <taxon>asterids</taxon>
        <taxon>campanulids</taxon>
        <taxon>Aquifoliales</taxon>
        <taxon>Aquifoliaceae</taxon>
        <taxon>Ilex</taxon>
    </lineage>
</organism>
<dbReference type="PROSITE" id="PS50297">
    <property type="entry name" value="ANK_REP_REGION"/>
    <property type="match status" value="3"/>
</dbReference>
<dbReference type="SUPFAM" id="SSF48403">
    <property type="entry name" value="Ankyrin repeat"/>
    <property type="match status" value="1"/>
</dbReference>
<evidence type="ECO:0000256" key="3">
    <source>
        <dbReference type="PROSITE-ProRule" id="PRU00023"/>
    </source>
</evidence>
<comment type="caution">
    <text evidence="5">The sequence shown here is derived from an EMBL/GenBank/DDBJ whole genome shotgun (WGS) entry which is preliminary data.</text>
</comment>
<dbReference type="Gene3D" id="1.25.40.20">
    <property type="entry name" value="Ankyrin repeat-containing domain"/>
    <property type="match status" value="1"/>
</dbReference>
<keyword evidence="4" id="KW-0812">Transmembrane</keyword>
<dbReference type="PROSITE" id="PS50088">
    <property type="entry name" value="ANK_REPEAT"/>
    <property type="match status" value="3"/>
</dbReference>
<name>A0ABC8V569_9AQUA</name>
<evidence type="ECO:0008006" key="7">
    <source>
        <dbReference type="Google" id="ProtNLM"/>
    </source>
</evidence>
<keyword evidence="6" id="KW-1185">Reference proteome</keyword>
<dbReference type="Pfam" id="PF12796">
    <property type="entry name" value="Ank_2"/>
    <property type="match status" value="2"/>
</dbReference>
<keyword evidence="4" id="KW-0472">Membrane</keyword>
<reference evidence="5 6" key="1">
    <citation type="submission" date="2024-02" db="EMBL/GenBank/DDBJ databases">
        <authorList>
            <person name="Vignale AGUSTIN F."/>
            <person name="Sosa J E."/>
            <person name="Modenutti C."/>
        </authorList>
    </citation>
    <scope>NUCLEOTIDE SEQUENCE [LARGE SCALE GENOMIC DNA]</scope>
</reference>
<feature type="transmembrane region" description="Helical" evidence="4">
    <location>
        <begin position="319"/>
        <end position="340"/>
    </location>
</feature>
<feature type="transmembrane region" description="Helical" evidence="4">
    <location>
        <begin position="392"/>
        <end position="412"/>
    </location>
</feature>
<gene>
    <name evidence="5" type="ORF">ILEXP_LOCUS58659</name>
</gene>